<feature type="transmembrane region" description="Helical" evidence="8">
    <location>
        <begin position="442"/>
        <end position="461"/>
    </location>
</feature>
<sequence>MYHQIYNPLGQSIGASAAAAALPLVVLFVLLGIFKVQARWAALCALLCSLAVAVFVYQMPYVQTASTAALGASTGFFPIIWIGINAIWVFKLTQTSGHDVVLRNCLSQVSPDTRVQAVLIAFCFGGLLESLAGGGAPVAICAVMLIAVGLDPVKAAAICLLADTSPVAFGSLGLPISLLSKVTSLPVQSLSMMVGRQTPLLAMFVPLILIVVADGKRGVKEVWPLALLAGAVFASAQCIGSAFLPLELVDIVSALSATGAALLFLKVWQPRSTSQVESKGQLASAKTGEMTPSWAIPSAAGVPAMAASAAGVSVESRLNREEATFGRTGSGNAGGAGVTAAKYPTYSALEIFRALAPYLVIIGLVALMQVKWIGHAFGSATSSFDWPFLDIMTASGKHVSTKAKFEWLASAGSIVLLAGLIVGPILGLSFKQSLSAYKATLHQLRWAVFTVCCVVGVAYVMNYSGQVITLGIFAANAGPAFAFVSPVLGWIATALTGSDTSANALFGVLQTTTAQHTGLSPILLAAANSSGGVVGKAISPQNLAIAAVAVGMAGKEGLLFRRVFGWTLLMIVGMSILVYLQSTNLLGWMVP</sequence>
<evidence type="ECO:0000256" key="5">
    <source>
        <dbReference type="ARBA" id="ARBA00022692"/>
    </source>
</evidence>
<feature type="transmembrane region" description="Helical" evidence="8">
    <location>
        <begin position="407"/>
        <end position="430"/>
    </location>
</feature>
<keyword evidence="8" id="KW-0997">Cell inner membrane</keyword>
<accession>A0ABU9QKS4</accession>
<reference evidence="9 10" key="1">
    <citation type="submission" date="2024-01" db="EMBL/GenBank/DDBJ databases">
        <title>The diversity of rhizobia nodulating Mimosa spp. in eleven states of Brazil covering several biomes is determined by host plant, location, and edaphic factors.</title>
        <authorList>
            <person name="Rouws L."/>
            <person name="Barauna A."/>
            <person name="Beukes C."/>
            <person name="De Faria S.M."/>
            <person name="Gross E."/>
            <person name="Dos Reis Junior F.B."/>
            <person name="Simon M."/>
            <person name="Maluk M."/>
            <person name="Odee D.W."/>
            <person name="Kenicer G."/>
            <person name="Young J.P.W."/>
            <person name="Reis V.M."/>
            <person name="Zilli J."/>
            <person name="James E.K."/>
        </authorList>
    </citation>
    <scope>NUCLEOTIDE SEQUENCE [LARGE SCALE GENOMIC DNA]</scope>
    <source>
        <strain evidence="9 10">JPY77</strain>
    </source>
</reference>
<keyword evidence="10" id="KW-1185">Reference proteome</keyword>
<evidence type="ECO:0000256" key="8">
    <source>
        <dbReference type="RuleBase" id="RU365092"/>
    </source>
</evidence>
<feature type="transmembrane region" description="Helical" evidence="8">
    <location>
        <begin position="12"/>
        <end position="34"/>
    </location>
</feature>
<gene>
    <name evidence="9" type="ORF">V4C55_29570</name>
</gene>
<dbReference type="PANTHER" id="PTHR30003">
    <property type="entry name" value="L-LACTATE PERMEASE"/>
    <property type="match status" value="1"/>
</dbReference>
<feature type="transmembrane region" description="Helical" evidence="8">
    <location>
        <begin position="225"/>
        <end position="245"/>
    </location>
</feature>
<feature type="transmembrane region" description="Helical" evidence="8">
    <location>
        <begin position="355"/>
        <end position="374"/>
    </location>
</feature>
<dbReference type="Proteomes" id="UP001494588">
    <property type="component" value="Unassembled WGS sequence"/>
</dbReference>
<keyword evidence="4" id="KW-1003">Cell membrane</keyword>
<feature type="transmembrane region" description="Helical" evidence="8">
    <location>
        <begin position="40"/>
        <end position="57"/>
    </location>
</feature>
<dbReference type="NCBIfam" id="TIGR00795">
    <property type="entry name" value="lctP"/>
    <property type="match status" value="1"/>
</dbReference>
<feature type="transmembrane region" description="Helical" evidence="8">
    <location>
        <begin position="251"/>
        <end position="268"/>
    </location>
</feature>
<feature type="transmembrane region" description="Helical" evidence="8">
    <location>
        <begin position="467"/>
        <end position="491"/>
    </location>
</feature>
<comment type="subcellular location">
    <subcellularLocation>
        <location evidence="8">Cell inner membrane</location>
        <topology evidence="8">Multi-pass membrane protein</topology>
    </subcellularLocation>
    <subcellularLocation>
        <location evidence="1">Cell membrane</location>
        <topology evidence="1">Multi-pass membrane protein</topology>
    </subcellularLocation>
</comment>
<feature type="transmembrane region" description="Helical" evidence="8">
    <location>
        <begin position="563"/>
        <end position="582"/>
    </location>
</feature>
<keyword evidence="7 8" id="KW-0472">Membrane</keyword>
<comment type="caution">
    <text evidence="9">The sequence shown here is derived from an EMBL/GenBank/DDBJ whole genome shotgun (WGS) entry which is preliminary data.</text>
</comment>
<dbReference type="PANTHER" id="PTHR30003:SF0">
    <property type="entry name" value="GLYCOLATE PERMEASE GLCA-RELATED"/>
    <property type="match status" value="1"/>
</dbReference>
<comment type="function">
    <text evidence="8">Uptake of L-lactate across the membrane. Can also transport D-lactate and glycolate.</text>
</comment>
<evidence type="ECO:0000313" key="10">
    <source>
        <dbReference type="Proteomes" id="UP001494588"/>
    </source>
</evidence>
<evidence type="ECO:0000256" key="3">
    <source>
        <dbReference type="ARBA" id="ARBA00022448"/>
    </source>
</evidence>
<name>A0ABU9QKS4_9BURK</name>
<protein>
    <recommendedName>
        <fullName evidence="8">L-lactate permease</fullName>
    </recommendedName>
</protein>
<feature type="transmembrane region" description="Helical" evidence="8">
    <location>
        <begin position="155"/>
        <end position="174"/>
    </location>
</feature>
<dbReference type="InterPro" id="IPR003804">
    <property type="entry name" value="Lactate_perm"/>
</dbReference>
<feature type="transmembrane region" description="Helical" evidence="8">
    <location>
        <begin position="194"/>
        <end position="213"/>
    </location>
</feature>
<evidence type="ECO:0000256" key="4">
    <source>
        <dbReference type="ARBA" id="ARBA00022475"/>
    </source>
</evidence>
<keyword evidence="3 8" id="KW-0813">Transport</keyword>
<evidence type="ECO:0000256" key="6">
    <source>
        <dbReference type="ARBA" id="ARBA00022989"/>
    </source>
</evidence>
<feature type="transmembrane region" description="Helical" evidence="8">
    <location>
        <begin position="117"/>
        <end position="148"/>
    </location>
</feature>
<dbReference type="EMBL" id="JAZHGC010000030">
    <property type="protein sequence ID" value="MEM5289879.1"/>
    <property type="molecule type" value="Genomic_DNA"/>
</dbReference>
<comment type="similarity">
    <text evidence="2 8">Belongs to the lactate permease family.</text>
</comment>
<proteinExistence type="inferred from homology"/>
<evidence type="ECO:0000313" key="9">
    <source>
        <dbReference type="EMBL" id="MEM5289879.1"/>
    </source>
</evidence>
<keyword evidence="6 8" id="KW-1133">Transmembrane helix</keyword>
<organism evidence="9 10">
    <name type="scientific">Paraburkholderia sabiae</name>
    <dbReference type="NCBI Taxonomy" id="273251"/>
    <lineage>
        <taxon>Bacteria</taxon>
        <taxon>Pseudomonadati</taxon>
        <taxon>Pseudomonadota</taxon>
        <taxon>Betaproteobacteria</taxon>
        <taxon>Burkholderiales</taxon>
        <taxon>Burkholderiaceae</taxon>
        <taxon>Paraburkholderia</taxon>
    </lineage>
</organism>
<dbReference type="Pfam" id="PF02652">
    <property type="entry name" value="Lactate_perm"/>
    <property type="match status" value="1"/>
</dbReference>
<dbReference type="RefSeq" id="WP_201658403.1">
    <property type="nucleotide sequence ID" value="NZ_CAJHCS010000030.1"/>
</dbReference>
<evidence type="ECO:0000256" key="7">
    <source>
        <dbReference type="ARBA" id="ARBA00023136"/>
    </source>
</evidence>
<feature type="transmembrane region" description="Helical" evidence="8">
    <location>
        <begin position="69"/>
        <end position="90"/>
    </location>
</feature>
<keyword evidence="5 8" id="KW-0812">Transmembrane</keyword>
<evidence type="ECO:0000256" key="2">
    <source>
        <dbReference type="ARBA" id="ARBA00010100"/>
    </source>
</evidence>
<evidence type="ECO:0000256" key="1">
    <source>
        <dbReference type="ARBA" id="ARBA00004651"/>
    </source>
</evidence>